<sequence>MTTRVLITGVNGFVGTHMCNYLLNKNIQVLGTGRSDSCKIKHKNLQYVKCDLLDSSSVKLLVEMNSFESIIHAAGENNASQSWNDPQMTVKTNAIGTLHLLDALRKKPKAHLKNIVVVSSSHEYGKMETTDKISETFLTVPASPYGWSKYLQTSIAEMYAKSYGFPIVIARTFNLIGPGSQGVCAQFARQVAQIENGLQSPLLMVGNTTVSRDFLDVRDAVEAYWKLLNMHLPAPGEVFNICRGTSYQISEIANKFHKISQTPFAVMVDPKLYSNNEPLTITGNNEKLCNMIDWIPKIELEVSIRDMLLEWRSLTNASRKAGEKN</sequence>
<protein>
    <submittedName>
        <fullName evidence="2">GDP-mannose 4,6-dehydratase</fullName>
        <ecNumber evidence="2">4.2.1.47</ecNumber>
    </submittedName>
</protein>
<evidence type="ECO:0000259" key="1">
    <source>
        <dbReference type="Pfam" id="PF16363"/>
    </source>
</evidence>
<name>A0ABY4CI58_9BACL</name>
<proteinExistence type="predicted"/>
<dbReference type="Gene3D" id="3.40.50.720">
    <property type="entry name" value="NAD(P)-binding Rossmann-like Domain"/>
    <property type="match status" value="1"/>
</dbReference>
<dbReference type="PANTHER" id="PTHR43000">
    <property type="entry name" value="DTDP-D-GLUCOSE 4,6-DEHYDRATASE-RELATED"/>
    <property type="match status" value="1"/>
</dbReference>
<dbReference type="Gene3D" id="3.90.25.10">
    <property type="entry name" value="UDP-galactose 4-epimerase, domain 1"/>
    <property type="match status" value="1"/>
</dbReference>
<dbReference type="InterPro" id="IPR016040">
    <property type="entry name" value="NAD(P)-bd_dom"/>
</dbReference>
<feature type="domain" description="NAD(P)-binding" evidence="1">
    <location>
        <begin position="6"/>
        <end position="307"/>
    </location>
</feature>
<dbReference type="InterPro" id="IPR036291">
    <property type="entry name" value="NAD(P)-bd_dom_sf"/>
</dbReference>
<dbReference type="SUPFAM" id="SSF51735">
    <property type="entry name" value="NAD(P)-binding Rossmann-fold domains"/>
    <property type="match status" value="1"/>
</dbReference>
<evidence type="ECO:0000313" key="2">
    <source>
        <dbReference type="EMBL" id="UOF90208.1"/>
    </source>
</evidence>
<dbReference type="RefSeq" id="WP_347436899.1">
    <property type="nucleotide sequence ID" value="NZ_CP089291.1"/>
</dbReference>
<dbReference type="Proteomes" id="UP000830167">
    <property type="component" value="Chromosome"/>
</dbReference>
<gene>
    <name evidence="2" type="ORF">LSG31_20470</name>
</gene>
<dbReference type="GO" id="GO:0008446">
    <property type="term" value="F:GDP-mannose 4,6-dehydratase activity"/>
    <property type="evidence" value="ECO:0007669"/>
    <property type="project" value="UniProtKB-EC"/>
</dbReference>
<reference evidence="2" key="1">
    <citation type="submission" date="2021-12" db="EMBL/GenBank/DDBJ databases">
        <title>Alicyclobacillaceae gen. nov., sp. nov., isolated from chalcocite enrichment system.</title>
        <authorList>
            <person name="Jiang Z."/>
        </authorList>
    </citation>
    <scope>NUCLEOTIDE SEQUENCE</scope>
    <source>
        <strain evidence="2">MYW30-H2</strain>
    </source>
</reference>
<evidence type="ECO:0000313" key="3">
    <source>
        <dbReference type="Proteomes" id="UP000830167"/>
    </source>
</evidence>
<dbReference type="EMBL" id="CP089291">
    <property type="protein sequence ID" value="UOF90208.1"/>
    <property type="molecule type" value="Genomic_DNA"/>
</dbReference>
<dbReference type="Pfam" id="PF16363">
    <property type="entry name" value="GDP_Man_Dehyd"/>
    <property type="match status" value="1"/>
</dbReference>
<keyword evidence="2" id="KW-0456">Lyase</keyword>
<accession>A0ABY4CI58</accession>
<keyword evidence="3" id="KW-1185">Reference proteome</keyword>
<dbReference type="EC" id="4.2.1.47" evidence="2"/>
<organism evidence="2 3">
    <name type="scientific">Fodinisporobacter ferrooxydans</name>
    <dbReference type="NCBI Taxonomy" id="2901836"/>
    <lineage>
        <taxon>Bacteria</taxon>
        <taxon>Bacillati</taxon>
        <taxon>Bacillota</taxon>
        <taxon>Bacilli</taxon>
        <taxon>Bacillales</taxon>
        <taxon>Alicyclobacillaceae</taxon>
        <taxon>Fodinisporobacter</taxon>
    </lineage>
</organism>